<gene>
    <name evidence="2" type="ORF">E1293_35880</name>
</gene>
<name>A0A4R5ADN0_9ACTN</name>
<dbReference type="Pfam" id="PF08924">
    <property type="entry name" value="Rv2525c_GlyHyd-like"/>
    <property type="match status" value="1"/>
</dbReference>
<dbReference type="RefSeq" id="WP_132202713.1">
    <property type="nucleotide sequence ID" value="NZ_SMKY01000252.1"/>
</dbReference>
<dbReference type="Gene3D" id="3.20.20.80">
    <property type="entry name" value="Glycosidases"/>
    <property type="match status" value="1"/>
</dbReference>
<organism evidence="2 3">
    <name type="scientific">Actinomadura darangshiensis</name>
    <dbReference type="NCBI Taxonomy" id="705336"/>
    <lineage>
        <taxon>Bacteria</taxon>
        <taxon>Bacillati</taxon>
        <taxon>Actinomycetota</taxon>
        <taxon>Actinomycetes</taxon>
        <taxon>Streptosporangiales</taxon>
        <taxon>Thermomonosporaceae</taxon>
        <taxon>Actinomadura</taxon>
    </lineage>
</organism>
<dbReference type="SUPFAM" id="SSF51445">
    <property type="entry name" value="(Trans)glycosidases"/>
    <property type="match status" value="1"/>
</dbReference>
<accession>A0A4R5ADN0</accession>
<evidence type="ECO:0000259" key="1">
    <source>
        <dbReference type="Pfam" id="PF08924"/>
    </source>
</evidence>
<keyword evidence="3" id="KW-1185">Reference proteome</keyword>
<dbReference type="Proteomes" id="UP000295578">
    <property type="component" value="Unassembled WGS sequence"/>
</dbReference>
<sequence>MTIFGIDYAWSHPSVSAMRSAGVKFVCRYLSHDASKNLDRAEADRLSDAGIWMVVVWETTAKRALSGKAGGADDAREAARQAKACGMPEDRPIYFAVDWDATPGQQDDINAYLDGAASVIGRDRVGLYGGYYPVKRALDAGKARWAWQTYAWSGGQWVGRAQIQQYRNGVQVGGADCDYDRAMEADYGQWRVGVTGGDDMPLSQEDIEKVAAETVKELLHARYNRRGHTVGLALETARDGIVELLTRTPDVDDDAIAAAALAGLTPEKIAAAIPEEAADQVAAALAARRSAAE</sequence>
<dbReference type="InterPro" id="IPR017853">
    <property type="entry name" value="GH"/>
</dbReference>
<comment type="caution">
    <text evidence="2">The sequence shown here is derived from an EMBL/GenBank/DDBJ whole genome shotgun (WGS) entry which is preliminary data.</text>
</comment>
<reference evidence="2 3" key="1">
    <citation type="submission" date="2019-03" db="EMBL/GenBank/DDBJ databases">
        <title>Draft genome sequences of novel Actinobacteria.</title>
        <authorList>
            <person name="Sahin N."/>
            <person name="Ay H."/>
            <person name="Saygin H."/>
        </authorList>
    </citation>
    <scope>NUCLEOTIDE SEQUENCE [LARGE SCALE GENOMIC DNA]</scope>
    <source>
        <strain evidence="2 3">DSM 45941</strain>
    </source>
</reference>
<proteinExistence type="predicted"/>
<evidence type="ECO:0000313" key="2">
    <source>
        <dbReference type="EMBL" id="TDD69376.1"/>
    </source>
</evidence>
<protein>
    <submittedName>
        <fullName evidence="2">DUF1906 domain-containing protein</fullName>
    </submittedName>
</protein>
<dbReference type="AlphaFoldDB" id="A0A4R5ADN0"/>
<dbReference type="InterPro" id="IPR015020">
    <property type="entry name" value="Rv2525c-like_Glyco_Hydro-like"/>
</dbReference>
<dbReference type="EMBL" id="SMKY01000252">
    <property type="protein sequence ID" value="TDD69376.1"/>
    <property type="molecule type" value="Genomic_DNA"/>
</dbReference>
<evidence type="ECO:0000313" key="3">
    <source>
        <dbReference type="Proteomes" id="UP000295578"/>
    </source>
</evidence>
<feature type="domain" description="Rv2525c-like glycoside hydrolase-like" evidence="1">
    <location>
        <begin position="17"/>
        <end position="175"/>
    </location>
</feature>
<dbReference type="OrthoDB" id="514320at2"/>